<dbReference type="Gene3D" id="3.10.129.10">
    <property type="entry name" value="Hotdog Thioesterase"/>
    <property type="match status" value="1"/>
</dbReference>
<keyword evidence="2" id="KW-1185">Reference proteome</keyword>
<dbReference type="InterPro" id="IPR029069">
    <property type="entry name" value="HotDog_dom_sf"/>
</dbReference>
<gene>
    <name evidence="1" type="ORF">J0X15_03335</name>
</gene>
<protein>
    <submittedName>
        <fullName evidence="1">MaoC family dehydratase N-terminal domain-containing protein</fullName>
    </submittedName>
</protein>
<evidence type="ECO:0000313" key="1">
    <source>
        <dbReference type="EMBL" id="MBO0344245.1"/>
    </source>
</evidence>
<comment type="caution">
    <text evidence="1">The sequence shown here is derived from an EMBL/GenBank/DDBJ whole genome shotgun (WGS) entry which is preliminary data.</text>
</comment>
<dbReference type="RefSeq" id="WP_206938170.1">
    <property type="nucleotide sequence ID" value="NZ_JAFLNF010000001.1"/>
</dbReference>
<accession>A0A939EKC3</accession>
<organism evidence="1 2">
    <name type="scientific">Roseibium limicola</name>
    <dbReference type="NCBI Taxonomy" id="2816037"/>
    <lineage>
        <taxon>Bacteria</taxon>
        <taxon>Pseudomonadati</taxon>
        <taxon>Pseudomonadota</taxon>
        <taxon>Alphaproteobacteria</taxon>
        <taxon>Hyphomicrobiales</taxon>
        <taxon>Stappiaceae</taxon>
        <taxon>Roseibium</taxon>
    </lineage>
</organism>
<dbReference type="SUPFAM" id="SSF54637">
    <property type="entry name" value="Thioesterase/thiol ester dehydrase-isomerase"/>
    <property type="match status" value="1"/>
</dbReference>
<proteinExistence type="predicted"/>
<dbReference type="Proteomes" id="UP000664779">
    <property type="component" value="Unassembled WGS sequence"/>
</dbReference>
<reference evidence="1" key="1">
    <citation type="submission" date="2021-03" db="EMBL/GenBank/DDBJ databases">
        <title>Roseibium sp. CAU 1637 isolated from Incheon.</title>
        <authorList>
            <person name="Kim W."/>
        </authorList>
    </citation>
    <scope>NUCLEOTIDE SEQUENCE</scope>
    <source>
        <strain evidence="1">CAU 1637</strain>
    </source>
</reference>
<sequence length="150" mass="16859">MATGRFVSDLDKGDQLGPVDYVVSAFTVREYCHSVEITEEAFLGTDQPIAPPTLVHLDKLKLYEAACPEGTGPSARLHVEFDADFHDYIHVDTEVEVAGKVTDRFEKRGRTYVITEIDLREKATGKRLITYRDTVILAYRQAEEHGGQTQ</sequence>
<evidence type="ECO:0000313" key="2">
    <source>
        <dbReference type="Proteomes" id="UP000664779"/>
    </source>
</evidence>
<dbReference type="AlphaFoldDB" id="A0A939EKC3"/>
<name>A0A939EKC3_9HYPH</name>
<dbReference type="EMBL" id="JAFLNF010000001">
    <property type="protein sequence ID" value="MBO0344245.1"/>
    <property type="molecule type" value="Genomic_DNA"/>
</dbReference>